<evidence type="ECO:0000313" key="1">
    <source>
        <dbReference type="EMBL" id="WVZ78593.1"/>
    </source>
</evidence>
<keyword evidence="2" id="KW-1185">Reference proteome</keyword>
<reference evidence="1 2" key="1">
    <citation type="submission" date="2024-02" db="EMBL/GenBank/DDBJ databases">
        <title>High-quality chromosome-scale genome assembly of Pensacola bahiagrass (Paspalum notatum Flugge var. saurae).</title>
        <authorList>
            <person name="Vega J.M."/>
            <person name="Podio M."/>
            <person name="Orjuela J."/>
            <person name="Siena L.A."/>
            <person name="Pessino S.C."/>
            <person name="Combes M.C."/>
            <person name="Mariac C."/>
            <person name="Albertini E."/>
            <person name="Pupilli F."/>
            <person name="Ortiz J.P.A."/>
            <person name="Leblanc O."/>
        </authorList>
    </citation>
    <scope>NUCLEOTIDE SEQUENCE [LARGE SCALE GENOMIC DNA]</scope>
    <source>
        <strain evidence="1">R1</strain>
        <tissue evidence="1">Leaf</tissue>
    </source>
</reference>
<evidence type="ECO:0000313" key="2">
    <source>
        <dbReference type="Proteomes" id="UP001341281"/>
    </source>
</evidence>
<sequence>MNYLRGTYPAVKFIYADYYGAAMEFIKNPGRFGIGDPLVAYCGGDGPYHTGGECNSTAKI</sequence>
<dbReference type="Gene3D" id="3.40.50.1110">
    <property type="entry name" value="SGNH hydrolase"/>
    <property type="match status" value="1"/>
</dbReference>
<dbReference type="Proteomes" id="UP001341281">
    <property type="component" value="Chromosome 06"/>
</dbReference>
<dbReference type="EMBL" id="CP144750">
    <property type="protein sequence ID" value="WVZ78593.1"/>
    <property type="molecule type" value="Genomic_DNA"/>
</dbReference>
<protein>
    <submittedName>
        <fullName evidence="1">Uncharacterized protein</fullName>
    </submittedName>
</protein>
<proteinExistence type="predicted"/>
<organism evidence="1 2">
    <name type="scientific">Paspalum notatum var. saurae</name>
    <dbReference type="NCBI Taxonomy" id="547442"/>
    <lineage>
        <taxon>Eukaryota</taxon>
        <taxon>Viridiplantae</taxon>
        <taxon>Streptophyta</taxon>
        <taxon>Embryophyta</taxon>
        <taxon>Tracheophyta</taxon>
        <taxon>Spermatophyta</taxon>
        <taxon>Magnoliopsida</taxon>
        <taxon>Liliopsida</taxon>
        <taxon>Poales</taxon>
        <taxon>Poaceae</taxon>
        <taxon>PACMAD clade</taxon>
        <taxon>Panicoideae</taxon>
        <taxon>Andropogonodae</taxon>
        <taxon>Paspaleae</taxon>
        <taxon>Paspalinae</taxon>
        <taxon>Paspalum</taxon>
    </lineage>
</organism>
<dbReference type="AlphaFoldDB" id="A0AAQ3TS18"/>
<dbReference type="InterPro" id="IPR036514">
    <property type="entry name" value="SGNH_hydro_sf"/>
</dbReference>
<gene>
    <name evidence="1" type="ORF">U9M48_026282</name>
</gene>
<accession>A0AAQ3TS18</accession>
<name>A0AAQ3TS18_PASNO</name>